<evidence type="ECO:0000256" key="4">
    <source>
        <dbReference type="ARBA" id="ARBA00022695"/>
    </source>
</evidence>
<dbReference type="Pfam" id="PF01743">
    <property type="entry name" value="PolyA_pol"/>
    <property type="match status" value="1"/>
</dbReference>
<feature type="domain" description="HD" evidence="10">
    <location>
        <begin position="257"/>
        <end position="358"/>
    </location>
</feature>
<reference evidence="13" key="1">
    <citation type="submission" date="2016-11" db="EMBL/GenBank/DDBJ databases">
        <authorList>
            <person name="Varghese N."/>
            <person name="Submissions S."/>
        </authorList>
    </citation>
    <scope>NUCLEOTIDE SEQUENCE [LARGE SCALE GENOMIC DNA]</scope>
    <source>
        <strain evidence="13">DSM 21120</strain>
    </source>
</reference>
<dbReference type="Pfam" id="PF12627">
    <property type="entry name" value="PolyA_pol_RNAbd"/>
    <property type="match status" value="1"/>
</dbReference>
<evidence type="ECO:0000259" key="11">
    <source>
        <dbReference type="Pfam" id="PF12627"/>
    </source>
</evidence>
<evidence type="ECO:0000256" key="6">
    <source>
        <dbReference type="ARBA" id="ARBA00022741"/>
    </source>
</evidence>
<keyword evidence="3" id="KW-0819">tRNA processing</keyword>
<dbReference type="InterPro" id="IPR002646">
    <property type="entry name" value="PolA_pol_head_dom"/>
</dbReference>
<dbReference type="Gene3D" id="3.30.460.10">
    <property type="entry name" value="Beta Polymerase, domain 2"/>
    <property type="match status" value="1"/>
</dbReference>
<evidence type="ECO:0000313" key="12">
    <source>
        <dbReference type="EMBL" id="SHH31446.1"/>
    </source>
</evidence>
<dbReference type="Gene3D" id="1.10.3090.10">
    <property type="entry name" value="cca-adding enzyme, domain 2"/>
    <property type="match status" value="1"/>
</dbReference>
<keyword evidence="4" id="KW-0548">Nucleotidyltransferase</keyword>
<gene>
    <name evidence="12" type="ORF">SAMN02745245_01053</name>
</gene>
<evidence type="ECO:0000256" key="3">
    <source>
        <dbReference type="ARBA" id="ARBA00022694"/>
    </source>
</evidence>
<dbReference type="Proteomes" id="UP000184032">
    <property type="component" value="Unassembled WGS sequence"/>
</dbReference>
<dbReference type="GO" id="GO:0000049">
    <property type="term" value="F:tRNA binding"/>
    <property type="evidence" value="ECO:0007669"/>
    <property type="project" value="TreeGrafter"/>
</dbReference>
<evidence type="ECO:0000256" key="2">
    <source>
        <dbReference type="ARBA" id="ARBA00022679"/>
    </source>
</evidence>
<dbReference type="InterPro" id="IPR043519">
    <property type="entry name" value="NT_sf"/>
</dbReference>
<comment type="cofactor">
    <cofactor evidence="1">
        <name>Mg(2+)</name>
        <dbReference type="ChEBI" id="CHEBI:18420"/>
    </cofactor>
</comment>
<dbReference type="Pfam" id="PF01966">
    <property type="entry name" value="HD"/>
    <property type="match status" value="1"/>
</dbReference>
<organism evidence="12 13">
    <name type="scientific">Anaerosphaera aminiphila DSM 21120</name>
    <dbReference type="NCBI Taxonomy" id="1120995"/>
    <lineage>
        <taxon>Bacteria</taxon>
        <taxon>Bacillati</taxon>
        <taxon>Bacillota</taxon>
        <taxon>Tissierellia</taxon>
        <taxon>Tissierellales</taxon>
        <taxon>Peptoniphilaceae</taxon>
        <taxon>Anaerosphaera</taxon>
    </lineage>
</organism>
<name>A0A1M5RYW7_9FIRM</name>
<evidence type="ECO:0000259" key="10">
    <source>
        <dbReference type="Pfam" id="PF01966"/>
    </source>
</evidence>
<dbReference type="GO" id="GO:0008033">
    <property type="term" value="P:tRNA processing"/>
    <property type="evidence" value="ECO:0007669"/>
    <property type="project" value="UniProtKB-KW"/>
</dbReference>
<dbReference type="InterPro" id="IPR050264">
    <property type="entry name" value="Bact_CCA-adding_enz_type3_sf"/>
</dbReference>
<feature type="domain" description="Poly A polymerase head" evidence="9">
    <location>
        <begin position="19"/>
        <end position="141"/>
    </location>
</feature>
<proteinExistence type="inferred from homology"/>
<keyword evidence="13" id="KW-1185">Reference proteome</keyword>
<dbReference type="EMBL" id="FQXI01000006">
    <property type="protein sequence ID" value="SHH31446.1"/>
    <property type="molecule type" value="Genomic_DNA"/>
</dbReference>
<dbReference type="RefSeq" id="WP_073184436.1">
    <property type="nucleotide sequence ID" value="NZ_FQXI01000006.1"/>
</dbReference>
<keyword evidence="2 8" id="KW-0808">Transferase</keyword>
<dbReference type="CDD" id="cd00077">
    <property type="entry name" value="HDc"/>
    <property type="match status" value="1"/>
</dbReference>
<keyword evidence="6" id="KW-0547">Nucleotide-binding</keyword>
<dbReference type="InterPro" id="IPR003607">
    <property type="entry name" value="HD/PDEase_dom"/>
</dbReference>
<dbReference type="GO" id="GO:0046872">
    <property type="term" value="F:metal ion binding"/>
    <property type="evidence" value="ECO:0007669"/>
    <property type="project" value="UniProtKB-KW"/>
</dbReference>
<accession>A0A1M5RYW7</accession>
<comment type="similarity">
    <text evidence="8">Belongs to the tRNA nucleotidyltransferase/poly(A) polymerase family.</text>
</comment>
<dbReference type="GO" id="GO:0016779">
    <property type="term" value="F:nucleotidyltransferase activity"/>
    <property type="evidence" value="ECO:0007669"/>
    <property type="project" value="UniProtKB-KW"/>
</dbReference>
<dbReference type="InterPro" id="IPR032828">
    <property type="entry name" value="PolyA_RNA-bd"/>
</dbReference>
<evidence type="ECO:0000256" key="5">
    <source>
        <dbReference type="ARBA" id="ARBA00022723"/>
    </source>
</evidence>
<keyword evidence="7" id="KW-0460">Magnesium</keyword>
<evidence type="ECO:0000256" key="7">
    <source>
        <dbReference type="ARBA" id="ARBA00022842"/>
    </source>
</evidence>
<dbReference type="OrthoDB" id="9805698at2"/>
<dbReference type="SUPFAM" id="SSF81301">
    <property type="entry name" value="Nucleotidyltransferase"/>
    <property type="match status" value="1"/>
</dbReference>
<evidence type="ECO:0000259" key="9">
    <source>
        <dbReference type="Pfam" id="PF01743"/>
    </source>
</evidence>
<dbReference type="Gene3D" id="1.10.246.80">
    <property type="match status" value="1"/>
</dbReference>
<protein>
    <submittedName>
        <fullName evidence="12">tRNA nucleotidyltransferase (CCA-adding enzyme)</fullName>
    </submittedName>
</protein>
<dbReference type="GO" id="GO:0000166">
    <property type="term" value="F:nucleotide binding"/>
    <property type="evidence" value="ECO:0007669"/>
    <property type="project" value="UniProtKB-KW"/>
</dbReference>
<keyword evidence="5" id="KW-0479">Metal-binding</keyword>
<dbReference type="AlphaFoldDB" id="A0A1M5RYW7"/>
<evidence type="ECO:0000256" key="8">
    <source>
        <dbReference type="RuleBase" id="RU003953"/>
    </source>
</evidence>
<evidence type="ECO:0000313" key="13">
    <source>
        <dbReference type="Proteomes" id="UP000184032"/>
    </source>
</evidence>
<feature type="domain" description="tRNA nucleotidyltransferase/poly(A) polymerase RNA and SrmB- binding" evidence="11">
    <location>
        <begin position="168"/>
        <end position="228"/>
    </location>
</feature>
<dbReference type="STRING" id="1120995.SAMN02745245_01053"/>
<sequence>MPIEILEVLKILEEHGFSAYVVGGALRDKLLGKSPYDFDVATNARPEDVESLFKDCILTTIGKKFGTIKIKYREFEVEITTFRSEGAYEKNRRPQEVSYIKTIEEDLKRRDFTINAMAYSEKTGLVDLFSGREDLEHKIIRCVGDPELRIREDALRILRAIRFTGSLNFKIEENLYESIIKNRFLLQNISKERIAMEFNKIMLSEKPSRSLNIMADTKVIDILFPELAKTVGYNQKTPYHIRTLFDHLLCVTDNVEPKLELRLAALFHDIAKPETLSIDESGLGHFFGHDKLGSEMSKRILREYNYPNVVVEKVGILIESHMKAHEEMTDKALRKQIRKVGKDNILDLYDLMIADRYCTLINRDVEFLKVRKNRVEELLEESTSNDKFLSVSGSDLIEMGFKEGKVIGEILNYLTEIVLEDPSLNNKTELLEIVDRRYRS</sequence>
<dbReference type="CDD" id="cd05398">
    <property type="entry name" value="NT_ClassII-CCAase"/>
    <property type="match status" value="1"/>
</dbReference>
<dbReference type="PANTHER" id="PTHR46173:SF1">
    <property type="entry name" value="CCA TRNA NUCLEOTIDYLTRANSFERASE 1, MITOCHONDRIAL"/>
    <property type="match status" value="1"/>
</dbReference>
<keyword evidence="8" id="KW-0694">RNA-binding</keyword>
<dbReference type="PANTHER" id="PTHR46173">
    <property type="entry name" value="CCA TRNA NUCLEOTIDYLTRANSFERASE 1, MITOCHONDRIAL"/>
    <property type="match status" value="1"/>
</dbReference>
<evidence type="ECO:0000256" key="1">
    <source>
        <dbReference type="ARBA" id="ARBA00001946"/>
    </source>
</evidence>
<dbReference type="SUPFAM" id="SSF81891">
    <property type="entry name" value="Poly A polymerase C-terminal region-like"/>
    <property type="match status" value="1"/>
</dbReference>
<dbReference type="InterPro" id="IPR006674">
    <property type="entry name" value="HD_domain"/>
</dbReference>